<sequence>MEISRVQAANFWNYFTLTSSRELGFFMMMPSFFNDTQENIEQHRQIFHDDVIIKRNAELLADIINKLNLSEDGEDNKYVGVMEMARAYVKYMDAQFDNHTYMNPGSFWLICCRIALHVN</sequence>
<reference evidence="2" key="2">
    <citation type="submission" date="2023-07" db="EMBL/GenBank/DDBJ databases">
        <title>Identification and characterization of horizontal gene transfer across gut microbiota members of farm animals based on homology search.</title>
        <authorList>
            <person name="Schwarzerova J."/>
            <person name="Nykrynova M."/>
            <person name="Jureckova K."/>
            <person name="Cejkova D."/>
            <person name="Rychlik I."/>
        </authorList>
    </citation>
    <scope>NUCLEOTIDE SEQUENCE [LARGE SCALE GENOMIC DNA]</scope>
    <source>
        <strain evidence="2">109_WCHN</strain>
    </source>
</reference>
<name>A0ABT7VDH4_9BACE</name>
<accession>A0ABT7VDH4</accession>
<proteinExistence type="predicted"/>
<evidence type="ECO:0000313" key="2">
    <source>
        <dbReference type="Proteomes" id="UP001169458"/>
    </source>
</evidence>
<dbReference type="Proteomes" id="UP001169458">
    <property type="component" value="Unassembled WGS sequence"/>
</dbReference>
<dbReference type="EMBL" id="JAUDEN010000004">
    <property type="protein sequence ID" value="MDM8324329.1"/>
    <property type="molecule type" value="Genomic_DNA"/>
</dbReference>
<reference evidence="1 2" key="1">
    <citation type="submission" date="2023-06" db="EMBL/GenBank/DDBJ databases">
        <authorList>
            <person name="Zeman M."/>
            <person name="Kubasova T."/>
            <person name="Jahodarova E."/>
            <person name="Nykrynova M."/>
            <person name="Rychlik I."/>
        </authorList>
    </citation>
    <scope>NUCLEOTIDE SEQUENCE [LARGE SCALE GENOMIC DNA]</scope>
    <source>
        <strain evidence="1 2">109_WCHN</strain>
    </source>
</reference>
<comment type="caution">
    <text evidence="1">The sequence shown here is derived from an EMBL/GenBank/DDBJ whole genome shotgun (WGS) entry which is preliminary data.</text>
</comment>
<organism evidence="1 2">
    <name type="scientific">Bacteroides gallinaceum</name>
    <dbReference type="NCBI Taxonomy" id="1462571"/>
    <lineage>
        <taxon>Bacteria</taxon>
        <taxon>Pseudomonadati</taxon>
        <taxon>Bacteroidota</taxon>
        <taxon>Bacteroidia</taxon>
        <taxon>Bacteroidales</taxon>
        <taxon>Bacteroidaceae</taxon>
        <taxon>Bacteroides</taxon>
    </lineage>
</organism>
<dbReference type="RefSeq" id="WP_289558492.1">
    <property type="nucleotide sequence ID" value="NZ_JAUDEN010000004.1"/>
</dbReference>
<gene>
    <name evidence="1" type="ORF">QUW60_03645</name>
</gene>
<keyword evidence="2" id="KW-1185">Reference proteome</keyword>
<evidence type="ECO:0000313" key="1">
    <source>
        <dbReference type="EMBL" id="MDM8324329.1"/>
    </source>
</evidence>
<protein>
    <submittedName>
        <fullName evidence="1">Uncharacterized protein</fullName>
    </submittedName>
</protein>